<dbReference type="InterPro" id="IPR011051">
    <property type="entry name" value="RmlC_Cupin_sf"/>
</dbReference>
<dbReference type="InterPro" id="IPR014710">
    <property type="entry name" value="RmlC-like_jellyroll"/>
</dbReference>
<name>A0A514CNE4_9BACT</name>
<dbReference type="Proteomes" id="UP000316614">
    <property type="component" value="Chromosome"/>
</dbReference>
<dbReference type="OrthoDB" id="1121052at2"/>
<keyword evidence="2" id="KW-1185">Reference proteome</keyword>
<dbReference type="SUPFAM" id="SSF51182">
    <property type="entry name" value="RmlC-like cupins"/>
    <property type="match status" value="1"/>
</dbReference>
<gene>
    <name evidence="1" type="ORF">FKX85_20530</name>
</gene>
<dbReference type="Gene3D" id="2.60.120.10">
    <property type="entry name" value="Jelly Rolls"/>
    <property type="match status" value="1"/>
</dbReference>
<dbReference type="KEGG" id="echi:FKX85_20530"/>
<reference evidence="1 2" key="1">
    <citation type="submission" date="2019-06" db="EMBL/GenBank/DDBJ databases">
        <title>Echinicola alkalisoli sp. nov. isolated from saline soil.</title>
        <authorList>
            <person name="Sun J.-Q."/>
            <person name="Xu L."/>
        </authorList>
    </citation>
    <scope>NUCLEOTIDE SEQUENCE [LARGE SCALE GENOMIC DNA]</scope>
    <source>
        <strain evidence="1 2">LN3S3</strain>
    </source>
</reference>
<sequence>MRQLGMQKSEVLMLVELIGYSPHAILRKIIMKKVTGNVTALSFDSGEELTEKKHLYDNFVQIIEGNAEITIDGKPKVIKSGQSIIIPAYRSSIIRANYRFKMISTVFKSGYEEVELGQ</sequence>
<dbReference type="EMBL" id="CP041253">
    <property type="protein sequence ID" value="QDH81287.1"/>
    <property type="molecule type" value="Genomic_DNA"/>
</dbReference>
<dbReference type="CDD" id="cd02230">
    <property type="entry name" value="cupin_HP0902-like"/>
    <property type="match status" value="1"/>
</dbReference>
<evidence type="ECO:0000313" key="2">
    <source>
        <dbReference type="Proteomes" id="UP000316614"/>
    </source>
</evidence>
<proteinExistence type="predicted"/>
<dbReference type="AlphaFoldDB" id="A0A514CNE4"/>
<dbReference type="PANTHER" id="PTHR37694:SF1">
    <property type="entry name" value="SLR8022 PROTEIN"/>
    <property type="match status" value="1"/>
</dbReference>
<evidence type="ECO:0000313" key="1">
    <source>
        <dbReference type="EMBL" id="QDH81287.1"/>
    </source>
</evidence>
<organism evidence="1 2">
    <name type="scientific">Echinicola soli</name>
    <dbReference type="NCBI Taxonomy" id="2591634"/>
    <lineage>
        <taxon>Bacteria</taxon>
        <taxon>Pseudomonadati</taxon>
        <taxon>Bacteroidota</taxon>
        <taxon>Cytophagia</taxon>
        <taxon>Cytophagales</taxon>
        <taxon>Cyclobacteriaceae</taxon>
        <taxon>Echinicola</taxon>
    </lineage>
</organism>
<protein>
    <submittedName>
        <fullName evidence="1">Cupin</fullName>
    </submittedName>
</protein>
<accession>A0A514CNE4</accession>
<dbReference type="RefSeq" id="WP_141616501.1">
    <property type="nucleotide sequence ID" value="NZ_CP041253.1"/>
</dbReference>
<dbReference type="PANTHER" id="PTHR37694">
    <property type="entry name" value="SLR8022 PROTEIN"/>
    <property type="match status" value="1"/>
</dbReference>